<keyword evidence="2" id="KW-1133">Transmembrane helix</keyword>
<feature type="transmembrane region" description="Helical" evidence="2">
    <location>
        <begin position="60"/>
        <end position="81"/>
    </location>
</feature>
<feature type="compositionally biased region" description="Low complexity" evidence="1">
    <location>
        <begin position="13"/>
        <end position="26"/>
    </location>
</feature>
<evidence type="ECO:0000313" key="3">
    <source>
        <dbReference type="EMBL" id="MEU9577474.1"/>
    </source>
</evidence>
<keyword evidence="2" id="KW-0812">Transmembrane</keyword>
<evidence type="ECO:0000313" key="4">
    <source>
        <dbReference type="Proteomes" id="UP001551584"/>
    </source>
</evidence>
<feature type="transmembrane region" description="Helical" evidence="2">
    <location>
        <begin position="29"/>
        <end position="54"/>
    </location>
</feature>
<evidence type="ECO:0000256" key="2">
    <source>
        <dbReference type="SAM" id="Phobius"/>
    </source>
</evidence>
<reference evidence="3 4" key="1">
    <citation type="submission" date="2024-06" db="EMBL/GenBank/DDBJ databases">
        <title>The Natural Products Discovery Center: Release of the First 8490 Sequenced Strains for Exploring Actinobacteria Biosynthetic Diversity.</title>
        <authorList>
            <person name="Kalkreuter E."/>
            <person name="Kautsar S.A."/>
            <person name="Yang D."/>
            <person name="Bader C.D."/>
            <person name="Teijaro C.N."/>
            <person name="Fluegel L."/>
            <person name="Davis C.M."/>
            <person name="Simpson J.R."/>
            <person name="Lauterbach L."/>
            <person name="Steele A.D."/>
            <person name="Gui C."/>
            <person name="Meng S."/>
            <person name="Li G."/>
            <person name="Viehrig K."/>
            <person name="Ye F."/>
            <person name="Su P."/>
            <person name="Kiefer A.F."/>
            <person name="Nichols A."/>
            <person name="Cepeda A.J."/>
            <person name="Yan W."/>
            <person name="Fan B."/>
            <person name="Jiang Y."/>
            <person name="Adhikari A."/>
            <person name="Zheng C.-J."/>
            <person name="Schuster L."/>
            <person name="Cowan T.M."/>
            <person name="Smanski M.J."/>
            <person name="Chevrette M.G."/>
            <person name="De Carvalho L.P.S."/>
            <person name="Shen B."/>
        </authorList>
    </citation>
    <scope>NUCLEOTIDE SEQUENCE [LARGE SCALE GENOMIC DNA]</scope>
    <source>
        <strain evidence="3 4">NPDC048117</strain>
    </source>
</reference>
<keyword evidence="4" id="KW-1185">Reference proteome</keyword>
<proteinExistence type="predicted"/>
<dbReference type="RefSeq" id="WP_359270727.1">
    <property type="nucleotide sequence ID" value="NZ_JBEZNA010000015.1"/>
</dbReference>
<feature type="transmembrane region" description="Helical" evidence="2">
    <location>
        <begin position="93"/>
        <end position="110"/>
    </location>
</feature>
<dbReference type="EMBL" id="JBEZNA010000015">
    <property type="protein sequence ID" value="MEU9577474.1"/>
    <property type="molecule type" value="Genomic_DNA"/>
</dbReference>
<gene>
    <name evidence="3" type="ORF">AB0D95_09440</name>
</gene>
<evidence type="ECO:0008006" key="5">
    <source>
        <dbReference type="Google" id="ProtNLM"/>
    </source>
</evidence>
<keyword evidence="2" id="KW-0472">Membrane</keyword>
<name>A0ABV3EMN9_9ACTN</name>
<feature type="transmembrane region" description="Helical" evidence="2">
    <location>
        <begin position="116"/>
        <end position="136"/>
    </location>
</feature>
<feature type="region of interest" description="Disordered" evidence="1">
    <location>
        <begin position="1"/>
        <end position="26"/>
    </location>
</feature>
<comment type="caution">
    <text evidence="3">The sequence shown here is derived from an EMBL/GenBank/DDBJ whole genome shotgun (WGS) entry which is preliminary data.</text>
</comment>
<organism evidence="3 4">
    <name type="scientific">Streptomyces chilikensis</name>
    <dbReference type="NCBI Taxonomy" id="1194079"/>
    <lineage>
        <taxon>Bacteria</taxon>
        <taxon>Bacillati</taxon>
        <taxon>Actinomycetota</taxon>
        <taxon>Actinomycetes</taxon>
        <taxon>Kitasatosporales</taxon>
        <taxon>Streptomycetaceae</taxon>
        <taxon>Streptomyces</taxon>
    </lineage>
</organism>
<evidence type="ECO:0000256" key="1">
    <source>
        <dbReference type="SAM" id="MobiDB-lite"/>
    </source>
</evidence>
<dbReference type="Proteomes" id="UP001551584">
    <property type="component" value="Unassembled WGS sequence"/>
</dbReference>
<sequence>MSAQRKPAPSSPDPAAGPQEPRGPRPGRLTAAAAIAGLEGLALLAGGIAMIVMGTAEGDLRSAVTGGVTLLALALLPLIAARGLLARRSWSRGPAVITQLLALPVAYSLLQADSVAIWAGILLGVAAVVGLVLLVHPATAQALGVRGPGRR</sequence>
<protein>
    <recommendedName>
        <fullName evidence="5">Integral membrane protein</fullName>
    </recommendedName>
</protein>
<accession>A0ABV3EMN9</accession>